<name>A0A8J8B8I8_9RHOB</name>
<keyword evidence="4 6" id="KW-1133">Transmembrane helix</keyword>
<feature type="transmembrane region" description="Helical" evidence="6">
    <location>
        <begin position="236"/>
        <end position="257"/>
    </location>
</feature>
<evidence type="ECO:0000256" key="5">
    <source>
        <dbReference type="ARBA" id="ARBA00023136"/>
    </source>
</evidence>
<dbReference type="AlphaFoldDB" id="A0A8J8B8I8"/>
<dbReference type="PANTHER" id="PTHR21716">
    <property type="entry name" value="TRANSMEMBRANE PROTEIN"/>
    <property type="match status" value="1"/>
</dbReference>
<evidence type="ECO:0000256" key="2">
    <source>
        <dbReference type="ARBA" id="ARBA00009773"/>
    </source>
</evidence>
<dbReference type="EMBL" id="JAGTUU010000008">
    <property type="protein sequence ID" value="MBS0126256.1"/>
    <property type="molecule type" value="Genomic_DNA"/>
</dbReference>
<dbReference type="RefSeq" id="WP_212538200.1">
    <property type="nucleotide sequence ID" value="NZ_JAGTUU010000008.1"/>
</dbReference>
<organism evidence="7 8">
    <name type="scientific">Thetidibacter halocola</name>
    <dbReference type="NCBI Taxonomy" id="2827239"/>
    <lineage>
        <taxon>Bacteria</taxon>
        <taxon>Pseudomonadati</taxon>
        <taxon>Pseudomonadota</taxon>
        <taxon>Alphaproteobacteria</taxon>
        <taxon>Rhodobacterales</taxon>
        <taxon>Roseobacteraceae</taxon>
        <taxon>Thetidibacter</taxon>
    </lineage>
</organism>
<feature type="transmembrane region" description="Helical" evidence="6">
    <location>
        <begin position="269"/>
        <end position="287"/>
    </location>
</feature>
<keyword evidence="8" id="KW-1185">Reference proteome</keyword>
<feature type="transmembrane region" description="Helical" evidence="6">
    <location>
        <begin position="59"/>
        <end position="82"/>
    </location>
</feature>
<reference evidence="7" key="1">
    <citation type="submission" date="2021-04" db="EMBL/GenBank/DDBJ databases">
        <authorList>
            <person name="Yoon J."/>
        </authorList>
    </citation>
    <scope>NUCLEOTIDE SEQUENCE</scope>
    <source>
        <strain evidence="7">KMU-90</strain>
    </source>
</reference>
<evidence type="ECO:0000256" key="6">
    <source>
        <dbReference type="SAM" id="Phobius"/>
    </source>
</evidence>
<comment type="similarity">
    <text evidence="2">Belongs to the autoinducer-2 exporter (AI-2E) (TC 2.A.86) family.</text>
</comment>
<dbReference type="Proteomes" id="UP000681356">
    <property type="component" value="Unassembled WGS sequence"/>
</dbReference>
<comment type="subcellular location">
    <subcellularLocation>
        <location evidence="1">Membrane</location>
        <topology evidence="1">Multi-pass membrane protein</topology>
    </subcellularLocation>
</comment>
<evidence type="ECO:0000256" key="3">
    <source>
        <dbReference type="ARBA" id="ARBA00022692"/>
    </source>
</evidence>
<sequence>MIKRNRAFVVLIALVTLAFGWVLWPLFGAVFWAVAFVIVLDPMASRLSQHLGQRRNLAALIMITGFLLLIILPTFLILTAVVREANSLIAAVQSGEINLDQMFQSVLDSLPAWSKAALQRLGLGNLTAALRSIADSSTSWFGTNTPTILYFGQNTLGLFVGLGVMLYLMFFLFRDGDAILERIKSAIPMEADLMEDLFHTLGVVVRATVRGDILVSLLQGCLGGLGFWFLGVNAVILWTVLMSLLSLVPVFGAALVWGPVAIYFLANGVIWKGVALIVYGVMVIGLIDNVARPWLVGQATRMPHYVVLISTIGGIATFGIQGFITGPVIAAMFIAVWTTFLAKSKA</sequence>
<evidence type="ECO:0000256" key="4">
    <source>
        <dbReference type="ARBA" id="ARBA00022989"/>
    </source>
</evidence>
<keyword evidence="5 6" id="KW-0472">Membrane</keyword>
<feature type="transmembrane region" description="Helical" evidence="6">
    <location>
        <begin position="307"/>
        <end position="340"/>
    </location>
</feature>
<comment type="caution">
    <text evidence="7">The sequence shown here is derived from an EMBL/GenBank/DDBJ whole genome shotgun (WGS) entry which is preliminary data.</text>
</comment>
<evidence type="ECO:0000313" key="8">
    <source>
        <dbReference type="Proteomes" id="UP000681356"/>
    </source>
</evidence>
<feature type="transmembrane region" description="Helical" evidence="6">
    <location>
        <begin position="148"/>
        <end position="173"/>
    </location>
</feature>
<accession>A0A8J8B8I8</accession>
<gene>
    <name evidence="7" type="ORF">KB874_19390</name>
</gene>
<keyword evidence="3 6" id="KW-0812">Transmembrane</keyword>
<evidence type="ECO:0000313" key="7">
    <source>
        <dbReference type="EMBL" id="MBS0126256.1"/>
    </source>
</evidence>
<dbReference type="GO" id="GO:0016020">
    <property type="term" value="C:membrane"/>
    <property type="evidence" value="ECO:0007669"/>
    <property type="project" value="UniProtKB-SubCell"/>
</dbReference>
<evidence type="ECO:0000256" key="1">
    <source>
        <dbReference type="ARBA" id="ARBA00004141"/>
    </source>
</evidence>
<dbReference type="Pfam" id="PF01594">
    <property type="entry name" value="AI-2E_transport"/>
    <property type="match status" value="1"/>
</dbReference>
<dbReference type="InterPro" id="IPR002549">
    <property type="entry name" value="AI-2E-like"/>
</dbReference>
<proteinExistence type="inferred from homology"/>
<protein>
    <submittedName>
        <fullName evidence="7">AI-2E family transporter</fullName>
    </submittedName>
</protein>
<dbReference type="PANTHER" id="PTHR21716:SF4">
    <property type="entry name" value="TRANSMEMBRANE PROTEIN 245"/>
    <property type="match status" value="1"/>
</dbReference>
<feature type="transmembrane region" description="Helical" evidence="6">
    <location>
        <begin position="7"/>
        <end position="24"/>
    </location>
</feature>